<accession>A0AC61RAA0</accession>
<reference evidence="1" key="1">
    <citation type="submission" date="2019-04" db="EMBL/GenBank/DDBJ databases">
        <title>Microbes associate with the intestines of laboratory mice.</title>
        <authorList>
            <person name="Navarre W."/>
            <person name="Wong E."/>
            <person name="Huang K."/>
            <person name="Tropini C."/>
            <person name="Ng K."/>
            <person name="Yu B."/>
        </authorList>
    </citation>
    <scope>NUCLEOTIDE SEQUENCE</scope>
    <source>
        <strain evidence="1">NM09_H32</strain>
    </source>
</reference>
<name>A0AC61RAA0_9FIRM</name>
<evidence type="ECO:0000313" key="2">
    <source>
        <dbReference type="Proteomes" id="UP000308836"/>
    </source>
</evidence>
<gene>
    <name evidence="1" type="primary">cls</name>
    <name evidence="1" type="ORF">E5336_01725</name>
</gene>
<proteinExistence type="predicted"/>
<dbReference type="Proteomes" id="UP000308836">
    <property type="component" value="Unassembled WGS sequence"/>
</dbReference>
<protein>
    <submittedName>
        <fullName evidence="1">Cardiolipin synthase</fullName>
    </submittedName>
</protein>
<evidence type="ECO:0000313" key="1">
    <source>
        <dbReference type="EMBL" id="TGY67155.1"/>
    </source>
</evidence>
<comment type="caution">
    <text evidence="1">The sequence shown here is derived from an EMBL/GenBank/DDBJ whole genome shotgun (WGS) entry which is preliminary data.</text>
</comment>
<dbReference type="EMBL" id="SRYG01000002">
    <property type="protein sequence ID" value="TGY67155.1"/>
    <property type="molecule type" value="Genomic_DNA"/>
</dbReference>
<sequence>MRKILKLLKSKAFYIVTSLLLQIIAIIFIITYFSTRFQFFYFFMLVLSTIIAIHVCNRESDSSSKLLWVFLILSVPVFGGITYLLFGGRKIPKVLMSKDRQAYSDYKRYALQNIKTLEKTNGEDYTLDKMISMAWSNGYFPVYEDCKTKYFESGEVMYKSIMDALKSAKKFIFIETFILDQGNMWDEILAVLLEKVNEGLDVRLIYDDFGTITHLKEDYETWLNAQGIRTYSFNKIRPQLAVQMNNRDHRKMIIIDGFKAYTGGINIADEYINTKERFGYWKDMGIMIEGKGVEMFTISFLQIWNYQSHENSQYDDFLLPDQAFEKIHGKGYIIPFSDSPTDDANPGKNMHLNMLNGAVDYFWITTPYLVLDAEMIDALVLAVNNGVDVRIVVPGIPDKKLVYEVTKSNYEYLIKKGVKIYEYTPGFIHGKVCLSDGQSALVGTVNMDFRSYYTNYECGIWLYKTECLPAIKKDLEQIFKDSHPVTYEECRNVNPLVRYYRNILRIFSPLM</sequence>
<organism evidence="1 2">
    <name type="scientific">Dubosiella muris</name>
    <dbReference type="NCBI Taxonomy" id="3038133"/>
    <lineage>
        <taxon>Bacteria</taxon>
        <taxon>Bacillati</taxon>
        <taxon>Bacillota</taxon>
        <taxon>Erysipelotrichia</taxon>
        <taxon>Erysipelotrichales</taxon>
        <taxon>Erysipelotrichaceae</taxon>
        <taxon>Dubosiella</taxon>
    </lineage>
</organism>
<keyword evidence="2" id="KW-1185">Reference proteome</keyword>